<feature type="transmembrane region" description="Helical" evidence="1">
    <location>
        <begin position="295"/>
        <end position="314"/>
    </location>
</feature>
<keyword evidence="1" id="KW-1133">Transmembrane helix</keyword>
<evidence type="ECO:0000313" key="2">
    <source>
        <dbReference type="EMBL" id="RAP75204.1"/>
    </source>
</evidence>
<feature type="transmembrane region" description="Helical" evidence="1">
    <location>
        <begin position="84"/>
        <end position="105"/>
    </location>
</feature>
<dbReference type="InterPro" id="IPR039672">
    <property type="entry name" value="MFS_2"/>
</dbReference>
<dbReference type="SUPFAM" id="SSF103473">
    <property type="entry name" value="MFS general substrate transporter"/>
    <property type="match status" value="1"/>
</dbReference>
<organism evidence="2 3">
    <name type="scientific">Paenibacillus montanisoli</name>
    <dbReference type="NCBI Taxonomy" id="2081970"/>
    <lineage>
        <taxon>Bacteria</taxon>
        <taxon>Bacillati</taxon>
        <taxon>Bacillota</taxon>
        <taxon>Bacilli</taxon>
        <taxon>Bacillales</taxon>
        <taxon>Paenibacillaceae</taxon>
        <taxon>Paenibacillus</taxon>
    </lineage>
</organism>
<dbReference type="AlphaFoldDB" id="A0A328U5A3"/>
<dbReference type="EMBL" id="QLUW01000003">
    <property type="protein sequence ID" value="RAP75204.1"/>
    <property type="molecule type" value="Genomic_DNA"/>
</dbReference>
<dbReference type="GO" id="GO:0006814">
    <property type="term" value="P:sodium ion transport"/>
    <property type="evidence" value="ECO:0007669"/>
    <property type="project" value="InterPro"/>
</dbReference>
<feature type="transmembrane region" description="Helical" evidence="1">
    <location>
        <begin position="266"/>
        <end position="283"/>
    </location>
</feature>
<feature type="transmembrane region" description="Helical" evidence="1">
    <location>
        <begin position="18"/>
        <end position="38"/>
    </location>
</feature>
<gene>
    <name evidence="2" type="ORF">DL346_17665</name>
</gene>
<dbReference type="GO" id="GO:0015293">
    <property type="term" value="F:symporter activity"/>
    <property type="evidence" value="ECO:0007669"/>
    <property type="project" value="InterPro"/>
</dbReference>
<protein>
    <recommendedName>
        <fullName evidence="4">MFS transporter</fullName>
    </recommendedName>
</protein>
<evidence type="ECO:0008006" key="4">
    <source>
        <dbReference type="Google" id="ProtNLM"/>
    </source>
</evidence>
<dbReference type="Pfam" id="PF13347">
    <property type="entry name" value="MFS_2"/>
    <property type="match status" value="1"/>
</dbReference>
<feature type="transmembrane region" description="Helical" evidence="1">
    <location>
        <begin position="44"/>
        <end position="63"/>
    </location>
</feature>
<evidence type="ECO:0000256" key="1">
    <source>
        <dbReference type="SAM" id="Phobius"/>
    </source>
</evidence>
<evidence type="ECO:0000313" key="3">
    <source>
        <dbReference type="Proteomes" id="UP000249260"/>
    </source>
</evidence>
<dbReference type="GO" id="GO:0008643">
    <property type="term" value="P:carbohydrate transport"/>
    <property type="evidence" value="ECO:0007669"/>
    <property type="project" value="InterPro"/>
</dbReference>
<feature type="transmembrane region" description="Helical" evidence="1">
    <location>
        <begin position="320"/>
        <end position="342"/>
    </location>
</feature>
<dbReference type="InterPro" id="IPR001927">
    <property type="entry name" value="Na/Gal_symport"/>
</dbReference>
<dbReference type="InterPro" id="IPR036259">
    <property type="entry name" value="MFS_trans_sf"/>
</dbReference>
<dbReference type="NCBIfam" id="TIGR00792">
    <property type="entry name" value="gph"/>
    <property type="match status" value="1"/>
</dbReference>
<keyword evidence="1" id="KW-0812">Transmembrane</keyword>
<accession>A0A328U5A3</accession>
<sequence>MTTKQFAATRFERTSYDVFFIGQNIVFMILTSFLSVYYTNALGIPATIVAGILLAARIWDAFADPLLATFIERSKLKGGKFKPWVKLASITVPLFTVLCFGFESFLIDQSLAVRIAYAIVTYIAWGTLYAASDAPAYALSTVMTPYPEERNLLLSFNKITGLIGVLAAMVMFPLLLSSTDNNWFISVLIFSVIAFLTMFLIRFTKERVTHEGTKSPAISEIFKAVTSNKYLVAIVVISIIANGTNFATTLTPFVAGDIYGDPNATASMLAIGILPMLLVAPLAPMLIRKFGKIKLVQLSFAATVVFSLLSYWFARDNVTWFLVITFLKGLLSSPFLIIYSLFFSDCIEYDDYTNGRRFEAITFAAQTFMAKISTAISGGLSMWIIGIAGYAAAVSGQTVTQSPTALNALWATLNIGPAIGGAIAMAIMYKAYDLTEDRVKAMVEANMKKAVKQ</sequence>
<comment type="caution">
    <text evidence="2">The sequence shown here is derived from an EMBL/GenBank/DDBJ whole genome shotgun (WGS) entry which is preliminary data.</text>
</comment>
<keyword evidence="1" id="KW-0472">Membrane</keyword>
<dbReference type="PANTHER" id="PTHR11328:SF24">
    <property type="entry name" value="MAJOR FACILITATOR SUPERFAMILY (MFS) PROFILE DOMAIN-CONTAINING PROTEIN"/>
    <property type="match status" value="1"/>
</dbReference>
<keyword evidence="3" id="KW-1185">Reference proteome</keyword>
<feature type="transmembrane region" description="Helical" evidence="1">
    <location>
        <begin position="152"/>
        <end position="176"/>
    </location>
</feature>
<dbReference type="Gene3D" id="1.20.1250.20">
    <property type="entry name" value="MFS general substrate transporter like domains"/>
    <property type="match status" value="1"/>
</dbReference>
<dbReference type="RefSeq" id="WP_112883468.1">
    <property type="nucleotide sequence ID" value="NZ_QLUW01000003.1"/>
</dbReference>
<feature type="transmembrane region" description="Helical" evidence="1">
    <location>
        <begin position="363"/>
        <end position="388"/>
    </location>
</feature>
<feature type="transmembrane region" description="Helical" evidence="1">
    <location>
        <begin position="230"/>
        <end position="254"/>
    </location>
</feature>
<dbReference type="PANTHER" id="PTHR11328">
    <property type="entry name" value="MAJOR FACILITATOR SUPERFAMILY DOMAIN-CONTAINING PROTEIN"/>
    <property type="match status" value="1"/>
</dbReference>
<dbReference type="OrthoDB" id="9764596at2"/>
<proteinExistence type="predicted"/>
<dbReference type="GO" id="GO:0005886">
    <property type="term" value="C:plasma membrane"/>
    <property type="evidence" value="ECO:0007669"/>
    <property type="project" value="TreeGrafter"/>
</dbReference>
<feature type="transmembrane region" description="Helical" evidence="1">
    <location>
        <begin position="408"/>
        <end position="432"/>
    </location>
</feature>
<reference evidence="2 3" key="1">
    <citation type="submission" date="2018-06" db="EMBL/GenBank/DDBJ databases">
        <title>Paenibacillus montanisoli sp. nov., isolated from mountain area soil.</title>
        <authorList>
            <person name="Wu M."/>
        </authorList>
    </citation>
    <scope>NUCLEOTIDE SEQUENCE [LARGE SCALE GENOMIC DNA]</scope>
    <source>
        <strain evidence="2 3">RA17</strain>
    </source>
</reference>
<dbReference type="Proteomes" id="UP000249260">
    <property type="component" value="Unassembled WGS sequence"/>
</dbReference>
<feature type="transmembrane region" description="Helical" evidence="1">
    <location>
        <begin position="182"/>
        <end position="201"/>
    </location>
</feature>
<name>A0A328U5A3_9BACL</name>
<feature type="transmembrane region" description="Helical" evidence="1">
    <location>
        <begin position="111"/>
        <end position="131"/>
    </location>
</feature>